<evidence type="ECO:0000256" key="4">
    <source>
        <dbReference type="ARBA" id="ARBA00022801"/>
    </source>
</evidence>
<feature type="binding site" evidence="7">
    <location>
        <position position="76"/>
    </location>
    <ligand>
        <name>Mg(2+)</name>
        <dbReference type="ChEBI" id="CHEBI:18420"/>
    </ligand>
</feature>
<dbReference type="EMBL" id="JAHCDA010000001">
    <property type="protein sequence ID" value="MBS7810565.1"/>
    <property type="molecule type" value="Genomic_DNA"/>
</dbReference>
<dbReference type="HAMAP" id="MF_01405">
    <property type="entry name" value="Non_canon_purine_NTPase"/>
    <property type="match status" value="1"/>
</dbReference>
<dbReference type="CDD" id="cd00515">
    <property type="entry name" value="HAM1"/>
    <property type="match status" value="1"/>
</dbReference>
<comment type="caution">
    <text evidence="8">The sequence shown here is derived from an EMBL/GenBank/DDBJ whole genome shotgun (WGS) entry which is preliminary data.</text>
</comment>
<evidence type="ECO:0000256" key="3">
    <source>
        <dbReference type="ARBA" id="ARBA00022741"/>
    </source>
</evidence>
<dbReference type="InterPro" id="IPR029001">
    <property type="entry name" value="ITPase-like_fam"/>
</dbReference>
<comment type="cofactor">
    <cofactor evidence="7">
        <name>Mg(2+)</name>
        <dbReference type="ChEBI" id="CHEBI:18420"/>
    </cofactor>
    <text evidence="7">Binds 1 Mg(2+) ion per subunit.</text>
</comment>
<evidence type="ECO:0000256" key="5">
    <source>
        <dbReference type="ARBA" id="ARBA00022842"/>
    </source>
</evidence>
<feature type="binding site" evidence="7">
    <location>
        <position position="182"/>
    </location>
    <ligand>
        <name>substrate</name>
    </ligand>
</feature>
<comment type="function">
    <text evidence="7">Pyrophosphatase that catalyzes the hydrolysis of nucleoside triphosphates to their monophosphate derivatives, with a high preference for the non-canonical purine nucleotides XTP (xanthosine triphosphate), dITP (deoxyinosine triphosphate) and ITP. Seems to function as a house-cleaning enzyme that removes non-canonical purine nucleotides from the nucleotide pool, thus preventing their incorporation into DNA/RNA and avoiding chromosomal lesions.</text>
</comment>
<comment type="similarity">
    <text evidence="1 7">Belongs to the HAM1 NTPase family.</text>
</comment>
<feature type="binding site" evidence="7">
    <location>
        <begin position="159"/>
        <end position="162"/>
    </location>
    <ligand>
        <name>substrate</name>
    </ligand>
</feature>
<dbReference type="RefSeq" id="WP_213669178.1">
    <property type="nucleotide sequence ID" value="NZ_JAHCDA010000001.1"/>
</dbReference>
<feature type="binding site" evidence="7">
    <location>
        <position position="77"/>
    </location>
    <ligand>
        <name>substrate</name>
    </ligand>
</feature>
<organism evidence="8 9">
    <name type="scientific">Roseococcus pinisoli</name>
    <dbReference type="NCBI Taxonomy" id="2835040"/>
    <lineage>
        <taxon>Bacteria</taxon>
        <taxon>Pseudomonadati</taxon>
        <taxon>Pseudomonadota</taxon>
        <taxon>Alphaproteobacteria</taxon>
        <taxon>Acetobacterales</taxon>
        <taxon>Roseomonadaceae</taxon>
        <taxon>Roseococcus</taxon>
    </lineage>
</organism>
<dbReference type="PANTHER" id="PTHR11067:SF9">
    <property type="entry name" value="INOSINE TRIPHOSPHATE PYROPHOSPHATASE"/>
    <property type="match status" value="1"/>
</dbReference>
<evidence type="ECO:0000313" key="8">
    <source>
        <dbReference type="EMBL" id="MBS7810565.1"/>
    </source>
</evidence>
<dbReference type="SUPFAM" id="SSF52972">
    <property type="entry name" value="ITPase-like"/>
    <property type="match status" value="1"/>
</dbReference>
<comment type="catalytic activity">
    <reaction evidence="7">
        <text>XTP + H2O = XMP + diphosphate + H(+)</text>
        <dbReference type="Rhea" id="RHEA:28610"/>
        <dbReference type="ChEBI" id="CHEBI:15377"/>
        <dbReference type="ChEBI" id="CHEBI:15378"/>
        <dbReference type="ChEBI" id="CHEBI:33019"/>
        <dbReference type="ChEBI" id="CHEBI:57464"/>
        <dbReference type="ChEBI" id="CHEBI:61314"/>
        <dbReference type="EC" id="3.6.1.66"/>
    </reaction>
</comment>
<evidence type="ECO:0000256" key="2">
    <source>
        <dbReference type="ARBA" id="ARBA00022723"/>
    </source>
</evidence>
<evidence type="ECO:0000256" key="1">
    <source>
        <dbReference type="ARBA" id="ARBA00008023"/>
    </source>
</evidence>
<keyword evidence="2 7" id="KW-0479">Metal-binding</keyword>
<dbReference type="InterPro" id="IPR002637">
    <property type="entry name" value="RdgB/HAM1"/>
</dbReference>
<feature type="binding site" evidence="7">
    <location>
        <begin position="187"/>
        <end position="188"/>
    </location>
    <ligand>
        <name>substrate</name>
    </ligand>
</feature>
<comment type="catalytic activity">
    <reaction evidence="7">
        <text>dITP + H2O = dIMP + diphosphate + H(+)</text>
        <dbReference type="Rhea" id="RHEA:28342"/>
        <dbReference type="ChEBI" id="CHEBI:15377"/>
        <dbReference type="ChEBI" id="CHEBI:15378"/>
        <dbReference type="ChEBI" id="CHEBI:33019"/>
        <dbReference type="ChEBI" id="CHEBI:61194"/>
        <dbReference type="ChEBI" id="CHEBI:61382"/>
        <dbReference type="EC" id="3.6.1.66"/>
    </reaction>
</comment>
<dbReference type="Pfam" id="PF01725">
    <property type="entry name" value="Ham1p_like"/>
    <property type="match status" value="1"/>
</dbReference>
<gene>
    <name evidence="8" type="ORF">KHU32_06425</name>
</gene>
<feature type="active site" description="Proton acceptor" evidence="7">
    <location>
        <position position="76"/>
    </location>
</feature>
<accession>A0ABS5QA79</accession>
<dbReference type="Gene3D" id="3.90.950.10">
    <property type="match status" value="1"/>
</dbReference>
<evidence type="ECO:0000256" key="6">
    <source>
        <dbReference type="ARBA" id="ARBA00023080"/>
    </source>
</evidence>
<dbReference type="Proteomes" id="UP000766336">
    <property type="component" value="Unassembled WGS sequence"/>
</dbReference>
<evidence type="ECO:0000256" key="7">
    <source>
        <dbReference type="HAMAP-Rule" id="MF_01405"/>
    </source>
</evidence>
<dbReference type="InterPro" id="IPR020922">
    <property type="entry name" value="dITP/XTP_pyrophosphatase"/>
</dbReference>
<comment type="catalytic activity">
    <reaction evidence="7">
        <text>ITP + H2O = IMP + diphosphate + H(+)</text>
        <dbReference type="Rhea" id="RHEA:29399"/>
        <dbReference type="ChEBI" id="CHEBI:15377"/>
        <dbReference type="ChEBI" id="CHEBI:15378"/>
        <dbReference type="ChEBI" id="CHEBI:33019"/>
        <dbReference type="ChEBI" id="CHEBI:58053"/>
        <dbReference type="ChEBI" id="CHEBI:61402"/>
        <dbReference type="EC" id="3.6.1.66"/>
    </reaction>
</comment>
<evidence type="ECO:0000313" key="9">
    <source>
        <dbReference type="Proteomes" id="UP000766336"/>
    </source>
</evidence>
<keyword evidence="4 7" id="KW-0378">Hydrolase</keyword>
<comment type="subunit">
    <text evidence="7">Homodimer.</text>
</comment>
<name>A0ABS5QA79_9PROT</name>
<reference evidence="8 9" key="1">
    <citation type="submission" date="2021-05" db="EMBL/GenBank/DDBJ databases">
        <title>Roseococcus sp. XZZS9, whole genome shotgun sequencing project.</title>
        <authorList>
            <person name="Zhao G."/>
            <person name="Shen L."/>
        </authorList>
    </citation>
    <scope>NUCLEOTIDE SEQUENCE [LARGE SCALE GENOMIC DNA]</scope>
    <source>
        <strain evidence="8 9">XZZS9</strain>
    </source>
</reference>
<keyword evidence="3 7" id="KW-0547">Nucleotide-binding</keyword>
<protein>
    <recommendedName>
        <fullName evidence="7">dITP/XTP pyrophosphatase</fullName>
        <ecNumber evidence="7">3.6.1.66</ecNumber>
    </recommendedName>
    <alternativeName>
        <fullName evidence="7">Non-canonical purine NTP pyrophosphatase</fullName>
    </alternativeName>
    <alternativeName>
        <fullName evidence="7">Non-standard purine NTP pyrophosphatase</fullName>
    </alternativeName>
    <alternativeName>
        <fullName evidence="7">Nucleoside-triphosphate diphosphatase</fullName>
    </alternativeName>
    <alternativeName>
        <fullName evidence="7">Nucleoside-triphosphate pyrophosphatase</fullName>
        <shortName evidence="7">NTPase</shortName>
    </alternativeName>
</protein>
<feature type="binding site" evidence="7">
    <location>
        <begin position="15"/>
        <end position="20"/>
    </location>
    <ligand>
        <name>substrate</name>
    </ligand>
</feature>
<keyword evidence="6 7" id="KW-0546">Nucleotide metabolism</keyword>
<dbReference type="EC" id="3.6.1.66" evidence="7"/>
<feature type="binding site" evidence="7">
    <location>
        <position position="47"/>
    </location>
    <ligand>
        <name>Mg(2+)</name>
        <dbReference type="ChEBI" id="CHEBI:18420"/>
    </ligand>
</feature>
<sequence>MTARHLQPGQLVLASHNAGKLREFGALLAPHGLELVSAGALGLPEPEETGDTFIANATIKALAATRATGLPALSDDSGIEVAALGGRPGVRTADWAIQADGSRDYAAAMGRVAAEDGSADRRCAFVAVLVLAWPDGHIESFEGRVEGSWVAPPRGGNGFGYDPMFVPEGESLTFGEMLPEQKARHSHRARAFVALRSACL</sequence>
<dbReference type="PANTHER" id="PTHR11067">
    <property type="entry name" value="INOSINE TRIPHOSPHATE PYROPHOSPHATASE/HAM1 PROTEIN"/>
    <property type="match status" value="1"/>
</dbReference>
<keyword evidence="5 7" id="KW-0460">Magnesium</keyword>
<keyword evidence="9" id="KW-1185">Reference proteome</keyword>
<proteinExistence type="inferred from homology"/>